<keyword evidence="6 13" id="KW-0732">Signal</keyword>
<keyword evidence="5" id="KW-0812">Transmembrane</keyword>
<dbReference type="Proteomes" id="UP001293593">
    <property type="component" value="Unassembled WGS sequence"/>
</dbReference>
<evidence type="ECO:0000256" key="2">
    <source>
        <dbReference type="ARBA" id="ARBA00009592"/>
    </source>
</evidence>
<comment type="subcellular location">
    <subcellularLocation>
        <location evidence="1">Cell membrane</location>
        <topology evidence="1">Single-pass type I membrane protein</topology>
    </subcellularLocation>
</comment>
<evidence type="ECO:0000313" key="16">
    <source>
        <dbReference type="EMBL" id="KAK4253334.1"/>
    </source>
</evidence>
<evidence type="ECO:0000256" key="11">
    <source>
        <dbReference type="ARBA" id="ARBA00023180"/>
    </source>
</evidence>
<dbReference type="InterPro" id="IPR032675">
    <property type="entry name" value="LRR_dom_sf"/>
</dbReference>
<keyword evidence="17" id="KW-1185">Reference proteome</keyword>
<dbReference type="PANTHER" id="PTHR48061">
    <property type="entry name" value="LEUCINE-RICH REPEAT RECEPTOR PROTEIN KINASE EMS1-LIKE-RELATED"/>
    <property type="match status" value="1"/>
</dbReference>
<keyword evidence="4" id="KW-0433">Leucine-rich repeat</keyword>
<evidence type="ECO:0000256" key="1">
    <source>
        <dbReference type="ARBA" id="ARBA00004251"/>
    </source>
</evidence>
<keyword evidence="3" id="KW-1003">Cell membrane</keyword>
<dbReference type="Pfam" id="PF00560">
    <property type="entry name" value="LRR_1"/>
    <property type="match status" value="7"/>
</dbReference>
<evidence type="ECO:0000256" key="7">
    <source>
        <dbReference type="ARBA" id="ARBA00022737"/>
    </source>
</evidence>
<evidence type="ECO:0000256" key="12">
    <source>
        <dbReference type="SAM" id="MobiDB-lite"/>
    </source>
</evidence>
<protein>
    <recommendedName>
        <fullName evidence="18">Verticillium wilt resistance-like protein</fullName>
    </recommendedName>
</protein>
<dbReference type="FunFam" id="3.80.10.10:FF:000095">
    <property type="entry name" value="LRR receptor-like serine/threonine-protein kinase GSO1"/>
    <property type="match status" value="2"/>
</dbReference>
<dbReference type="InterPro" id="IPR046956">
    <property type="entry name" value="RLP23-like"/>
</dbReference>
<dbReference type="Gene3D" id="3.80.10.10">
    <property type="entry name" value="Ribonuclease Inhibitor"/>
    <property type="match status" value="6"/>
</dbReference>
<feature type="domain" description="Disease resistance R13L4/SHOC-2-like LRR" evidence="15">
    <location>
        <begin position="98"/>
        <end position="267"/>
    </location>
</feature>
<keyword evidence="9" id="KW-0472">Membrane</keyword>
<evidence type="ECO:0000259" key="14">
    <source>
        <dbReference type="Pfam" id="PF08263"/>
    </source>
</evidence>
<keyword evidence="8" id="KW-1133">Transmembrane helix</keyword>
<keyword evidence="10" id="KW-0675">Receptor</keyword>
<evidence type="ECO:0000256" key="3">
    <source>
        <dbReference type="ARBA" id="ARBA00022475"/>
    </source>
</evidence>
<dbReference type="InterPro" id="IPR003591">
    <property type="entry name" value="Leu-rich_rpt_typical-subtyp"/>
</dbReference>
<feature type="domain" description="Leucine-rich repeat-containing N-terminal plant-type" evidence="14">
    <location>
        <begin position="33"/>
        <end position="74"/>
    </location>
</feature>
<dbReference type="PRINTS" id="PR00019">
    <property type="entry name" value="LEURICHRPT"/>
</dbReference>
<name>A0AAE1IQ56_9FABA</name>
<comment type="similarity">
    <text evidence="2">Belongs to the RLP family.</text>
</comment>
<dbReference type="EMBL" id="JAWXYG010000016">
    <property type="protein sequence ID" value="KAK4253334.1"/>
    <property type="molecule type" value="Genomic_DNA"/>
</dbReference>
<dbReference type="InterPro" id="IPR055414">
    <property type="entry name" value="LRR_R13L4/SHOC2-like"/>
</dbReference>
<dbReference type="SUPFAM" id="SSF52058">
    <property type="entry name" value="L domain-like"/>
    <property type="match status" value="3"/>
</dbReference>
<sequence>MRIRSVSWLSFITCCFWIFLCLNIYVVSSKCLEDQKSLLLKLENSLSFNKSSSVKLVSWNQSPSCCDWTGVSCDEQGHVTRLDLSGESISGGFDSSSSIFSLQYLEFLSLASNNFDSEIPSEFYELKNLTHLNLSYAGFMGQIPKGISQLTRLVTLDISSLSYLTGLELKLENPDLRMLVQNLNSITQLYLDGVTISAQGSEWGTALSSLSSLQELSMSHCNLSGPIHSSLSRLRHLSVIHLDQNNLFSTVPDFFGNFSNLTRLHLSYCGLSGSFPQNIFLLKTLTFIDISYNTGLSGSFPNFTLNGSLQTLVVSRTNFSGGLPATISNLRNLSTLDLSYSQFSGRLLNSISKLSELTYLDLSFNTFRGSIPSFGTAKKLTSLDLSNNFLSGEISSSGQFEGLQNLVSINLRNNSIHGSIPSSLFKLPSLRSIQLSNNQFSQLEEFSNVPSSVLKTLDLSSNNLSGPIPGSIFLLRGLNILQLSSNKFNEPILLDMLLVQLRNLTTLDLSYNNLSIKMNESDSMLSSVLNITTLKLAGCKLEIFPAFLRHQSKLTELDLSHNQIRDSIPRWIWKLESLAYLNLSRNLLTDFERPVQDLSSSLTLLDLHDNQIQGPIPFLPRRAAYLDYSANRFSSVVIPANTSDYPAYTIFLSLSNNSFHGHIPTFFCNFSSLQVLDLSLNNFSGSIPSCLMAMSETLGVLTLRKNNISGEIPDGFPDLCVLRTLDLHGNQLDGPMPKSLANCVRLEVLDLGNNRFSDGFPCSLKNISTLRVLVLRQNNFYGSIGCPNTDYVWHMLQIADLASNNFTGVLPGKSFTTWEGMMPDEAQTLQYEILKFGNVYYQDRVSITSKGIQMKWVKILTVFTAIDFSCNHLEGKIPEEMMNFKALYILNLSNNALSGQIPSSIGNLKKLESLDLSKNYLSGVIPVEIASLSFLSFLNLSYNQLVGMIPTGTQIQSFDAFSFGGNKELCGPPLTPKCTSSEPEVLNTTHAVAEFDWDFVFTGVGFGVGAGVVVAPLMFWERGRKWSNNSIHKILLVIFPMFGLTYTPADDYYDDDEEEEAEEENSDETEDCDDYEYEDELGIPRFRGWYCVFCSKLDMSRKKVIHNPRCTCYHSPTVSPFSVSWASPSSQLHLR</sequence>
<evidence type="ECO:0000256" key="10">
    <source>
        <dbReference type="ARBA" id="ARBA00023170"/>
    </source>
</evidence>
<dbReference type="Pfam" id="PF23598">
    <property type="entry name" value="LRR_14"/>
    <property type="match status" value="1"/>
</dbReference>
<reference evidence="16" key="1">
    <citation type="submission" date="2023-10" db="EMBL/GenBank/DDBJ databases">
        <title>Chromosome-level genome of the transformable northern wattle, Acacia crassicarpa.</title>
        <authorList>
            <person name="Massaro I."/>
            <person name="Sinha N.R."/>
            <person name="Poethig S."/>
            <person name="Leichty A.R."/>
        </authorList>
    </citation>
    <scope>NUCLEOTIDE SEQUENCE</scope>
    <source>
        <strain evidence="16">Acra3RX</strain>
        <tissue evidence="16">Leaf</tissue>
    </source>
</reference>
<dbReference type="SMART" id="SM00365">
    <property type="entry name" value="LRR_SD22"/>
    <property type="match status" value="6"/>
</dbReference>
<dbReference type="PROSITE" id="PS51450">
    <property type="entry name" value="LRR"/>
    <property type="match status" value="2"/>
</dbReference>
<evidence type="ECO:0000256" key="8">
    <source>
        <dbReference type="ARBA" id="ARBA00022989"/>
    </source>
</evidence>
<evidence type="ECO:0000256" key="6">
    <source>
        <dbReference type="ARBA" id="ARBA00022729"/>
    </source>
</evidence>
<dbReference type="InterPro" id="IPR013210">
    <property type="entry name" value="LRR_N_plant-typ"/>
</dbReference>
<dbReference type="AlphaFoldDB" id="A0AAE1IQ56"/>
<organism evidence="16 17">
    <name type="scientific">Acacia crassicarpa</name>
    <name type="common">northern wattle</name>
    <dbReference type="NCBI Taxonomy" id="499986"/>
    <lineage>
        <taxon>Eukaryota</taxon>
        <taxon>Viridiplantae</taxon>
        <taxon>Streptophyta</taxon>
        <taxon>Embryophyta</taxon>
        <taxon>Tracheophyta</taxon>
        <taxon>Spermatophyta</taxon>
        <taxon>Magnoliopsida</taxon>
        <taxon>eudicotyledons</taxon>
        <taxon>Gunneridae</taxon>
        <taxon>Pentapetalae</taxon>
        <taxon>rosids</taxon>
        <taxon>fabids</taxon>
        <taxon>Fabales</taxon>
        <taxon>Fabaceae</taxon>
        <taxon>Caesalpinioideae</taxon>
        <taxon>mimosoid clade</taxon>
        <taxon>Acacieae</taxon>
        <taxon>Acacia</taxon>
    </lineage>
</organism>
<keyword evidence="11" id="KW-0325">Glycoprotein</keyword>
<evidence type="ECO:0000256" key="9">
    <source>
        <dbReference type="ARBA" id="ARBA00023136"/>
    </source>
</evidence>
<evidence type="ECO:0008006" key="18">
    <source>
        <dbReference type="Google" id="ProtNLM"/>
    </source>
</evidence>
<dbReference type="Pfam" id="PF13855">
    <property type="entry name" value="LRR_8"/>
    <property type="match status" value="3"/>
</dbReference>
<feature type="signal peptide" evidence="13">
    <location>
        <begin position="1"/>
        <end position="29"/>
    </location>
</feature>
<evidence type="ECO:0000256" key="5">
    <source>
        <dbReference type="ARBA" id="ARBA00022692"/>
    </source>
</evidence>
<dbReference type="SMART" id="SM00369">
    <property type="entry name" value="LRR_TYP"/>
    <property type="match status" value="11"/>
</dbReference>
<evidence type="ECO:0000313" key="17">
    <source>
        <dbReference type="Proteomes" id="UP001293593"/>
    </source>
</evidence>
<evidence type="ECO:0000256" key="13">
    <source>
        <dbReference type="SAM" id="SignalP"/>
    </source>
</evidence>
<accession>A0AAE1IQ56</accession>
<feature type="chain" id="PRO_5042222786" description="Verticillium wilt resistance-like protein" evidence="13">
    <location>
        <begin position="30"/>
        <end position="1135"/>
    </location>
</feature>
<evidence type="ECO:0000256" key="4">
    <source>
        <dbReference type="ARBA" id="ARBA00022614"/>
    </source>
</evidence>
<gene>
    <name evidence="16" type="ORF">QN277_010656</name>
</gene>
<dbReference type="GO" id="GO:0005886">
    <property type="term" value="C:plasma membrane"/>
    <property type="evidence" value="ECO:0007669"/>
    <property type="project" value="UniProtKB-SubCell"/>
</dbReference>
<evidence type="ECO:0000259" key="15">
    <source>
        <dbReference type="Pfam" id="PF23598"/>
    </source>
</evidence>
<keyword evidence="7" id="KW-0677">Repeat</keyword>
<proteinExistence type="inferred from homology"/>
<dbReference type="Pfam" id="PF13516">
    <property type="entry name" value="LRR_6"/>
    <property type="match status" value="1"/>
</dbReference>
<comment type="caution">
    <text evidence="16">The sequence shown here is derived from an EMBL/GenBank/DDBJ whole genome shotgun (WGS) entry which is preliminary data.</text>
</comment>
<dbReference type="PANTHER" id="PTHR48061:SF2">
    <property type="entry name" value="RECEPTOR LIKE PROTEIN 30-LIKE"/>
    <property type="match status" value="1"/>
</dbReference>
<dbReference type="InterPro" id="IPR001611">
    <property type="entry name" value="Leu-rich_rpt"/>
</dbReference>
<dbReference type="Pfam" id="PF08263">
    <property type="entry name" value="LRRNT_2"/>
    <property type="match status" value="1"/>
</dbReference>
<feature type="region of interest" description="Disordered" evidence="12">
    <location>
        <begin position="1055"/>
        <end position="1074"/>
    </location>
</feature>
<dbReference type="FunFam" id="3.80.10.10:FF:000111">
    <property type="entry name" value="LRR receptor-like serine/threonine-protein kinase ERECTA"/>
    <property type="match status" value="1"/>
</dbReference>